<reference evidence="4 5" key="1">
    <citation type="submission" date="2016-03" db="EMBL/GenBank/DDBJ databases">
        <title>Pediococcus and Lactobacillus from brewery environment - whole genome sequencing and assembly.</title>
        <authorList>
            <person name="Behr J."/>
            <person name="Geissler A.J."/>
            <person name="Vogel R.F."/>
        </authorList>
    </citation>
    <scope>NUCLEOTIDE SEQUENCE [LARGE SCALE GENOMIC DNA]</scope>
    <source>
        <strain evidence="4 5">TMW 1.1995</strain>
    </source>
</reference>
<dbReference type="PANTHER" id="PTHR33359">
    <property type="entry name" value="MOLYBDOPTERIN SYNTHASE SULFUR CARRIER SUBUNIT"/>
    <property type="match status" value="1"/>
</dbReference>
<dbReference type="InterPro" id="IPR012675">
    <property type="entry name" value="Beta-grasp_dom_sf"/>
</dbReference>
<dbReference type="GO" id="GO:0000166">
    <property type="term" value="F:nucleotide binding"/>
    <property type="evidence" value="ECO:0007669"/>
    <property type="project" value="UniProtKB-KW"/>
</dbReference>
<accession>A0A1B2IVL4</accession>
<sequence length="81" mass="8405">MTITIHLFAMLADQLGPTIDVEVPADATEASVKTVVAAQYPEVQQVTSNARLAVNQEFVSAGPLQLTATDEIALIPPASGG</sequence>
<dbReference type="GO" id="GO:1990133">
    <property type="term" value="C:molybdopterin adenylyltransferase complex"/>
    <property type="evidence" value="ECO:0007669"/>
    <property type="project" value="TreeGrafter"/>
</dbReference>
<dbReference type="Pfam" id="PF02597">
    <property type="entry name" value="ThiS"/>
    <property type="match status" value="1"/>
</dbReference>
<name>A0A1B2IVL4_9LACO</name>
<evidence type="ECO:0000256" key="1">
    <source>
        <dbReference type="ARBA" id="ARBA00022741"/>
    </source>
</evidence>
<dbReference type="Gene3D" id="3.10.20.30">
    <property type="match status" value="1"/>
</dbReference>
<keyword evidence="5" id="KW-1185">Reference proteome</keyword>
<comment type="similarity">
    <text evidence="2">Belongs to the MoaD family.</text>
</comment>
<dbReference type="InterPro" id="IPR003749">
    <property type="entry name" value="ThiS/MoaD-like"/>
</dbReference>
<gene>
    <name evidence="4" type="ORF">AYR63_02260</name>
</gene>
<dbReference type="GO" id="GO:0006777">
    <property type="term" value="P:Mo-molybdopterin cofactor biosynthetic process"/>
    <property type="evidence" value="ECO:0007669"/>
    <property type="project" value="InterPro"/>
</dbReference>
<evidence type="ECO:0000256" key="2">
    <source>
        <dbReference type="ARBA" id="ARBA00024200"/>
    </source>
</evidence>
<proteinExistence type="inferred from homology"/>
<organism evidence="4 5">
    <name type="scientific">Secundilactobacillus paracollinoides</name>
    <dbReference type="NCBI Taxonomy" id="240427"/>
    <lineage>
        <taxon>Bacteria</taxon>
        <taxon>Bacillati</taxon>
        <taxon>Bacillota</taxon>
        <taxon>Bacilli</taxon>
        <taxon>Lactobacillales</taxon>
        <taxon>Lactobacillaceae</taxon>
        <taxon>Secundilactobacillus</taxon>
    </lineage>
</organism>
<evidence type="ECO:0000313" key="5">
    <source>
        <dbReference type="Proteomes" id="UP000093267"/>
    </source>
</evidence>
<evidence type="ECO:0000313" key="4">
    <source>
        <dbReference type="EMBL" id="ANZ66085.1"/>
    </source>
</evidence>
<protein>
    <recommendedName>
        <fullName evidence="3">Molybdopterin synthase sulfur carrier subunit</fullName>
    </recommendedName>
</protein>
<evidence type="ECO:0000256" key="3">
    <source>
        <dbReference type="ARBA" id="ARBA00024247"/>
    </source>
</evidence>
<dbReference type="InterPro" id="IPR016155">
    <property type="entry name" value="Mopterin_synth/thiamin_S_b"/>
</dbReference>
<dbReference type="OrthoDB" id="9801945at2"/>
<dbReference type="KEGG" id="lpd:AYR62_00685"/>
<keyword evidence="1" id="KW-0547">Nucleotide-binding</keyword>
<dbReference type="STRING" id="240427.AYR62_00685"/>
<dbReference type="RefSeq" id="WP_065911358.1">
    <property type="nucleotide sequence ID" value="NZ_CP014915.1"/>
</dbReference>
<dbReference type="InterPro" id="IPR044672">
    <property type="entry name" value="MOCS2A"/>
</dbReference>
<dbReference type="AlphaFoldDB" id="A0A1B2IVL4"/>
<dbReference type="SUPFAM" id="SSF54285">
    <property type="entry name" value="MoaD/ThiS"/>
    <property type="match status" value="1"/>
</dbReference>
<dbReference type="PANTHER" id="PTHR33359:SF1">
    <property type="entry name" value="MOLYBDOPTERIN SYNTHASE SULFUR CARRIER SUBUNIT"/>
    <property type="match status" value="1"/>
</dbReference>
<dbReference type="EMBL" id="CP014924">
    <property type="protein sequence ID" value="ANZ66085.1"/>
    <property type="molecule type" value="Genomic_DNA"/>
</dbReference>
<dbReference type="Proteomes" id="UP000093267">
    <property type="component" value="Chromosome"/>
</dbReference>
<dbReference type="CDD" id="cd00754">
    <property type="entry name" value="Ubl_MoaD"/>
    <property type="match status" value="1"/>
</dbReference>